<organism evidence="1 2">
    <name type="scientific">Apilactobacillus kunkeei</name>
    <dbReference type="NCBI Taxonomy" id="148814"/>
    <lineage>
        <taxon>Bacteria</taxon>
        <taxon>Bacillati</taxon>
        <taxon>Bacillota</taxon>
        <taxon>Bacilli</taxon>
        <taxon>Lactobacillales</taxon>
        <taxon>Lactobacillaceae</taxon>
        <taxon>Apilactobacillus</taxon>
    </lineage>
</organism>
<comment type="caution">
    <text evidence="1">The sequence shown here is derived from an EMBL/GenBank/DDBJ whole genome shotgun (WGS) entry which is preliminary data.</text>
</comment>
<sequence length="279" mass="32407">MKLDINYPYPILSPFSNDFKIGRFDYECSYDDKTQSILLDCNLTNETIKDYIADQKMAYAVRISCTNSRYRDSITQFNPHFHIKLDKNNLSDTAEIDVFVVALTKIGNFDTKHLASIYKEFPVEYNIGDYVAAALSSKVDIEFDNKKSKSFIKYQKSNQVKDMDVNVTEDLVEILLSPSNYERYLLYRNNNSYSKLIFYAITVPALTSAIYKVVSLKDEFQYEECDWLKALVDKSDFEWNQVQDDISCVPLMISQTLENPTSSFFDSLDSLEESEVYYD</sequence>
<dbReference type="PATRIC" id="fig|148814.9.peg.885"/>
<dbReference type="RefSeq" id="WP_053796710.1">
    <property type="nucleotide sequence ID" value="NZ_JXCZ01000021.1"/>
</dbReference>
<accession>A0A0M9DD77</accession>
<evidence type="ECO:0000313" key="2">
    <source>
        <dbReference type="Proteomes" id="UP000037749"/>
    </source>
</evidence>
<evidence type="ECO:0000313" key="1">
    <source>
        <dbReference type="EMBL" id="KOY79042.1"/>
    </source>
</evidence>
<proteinExistence type="predicted"/>
<gene>
    <name evidence="1" type="ORF">RZ72_13650</name>
</gene>
<dbReference type="Proteomes" id="UP000037749">
    <property type="component" value="Unassembled WGS sequence"/>
</dbReference>
<dbReference type="EMBL" id="JXCZ01000021">
    <property type="protein sequence ID" value="KOY79042.1"/>
    <property type="molecule type" value="Genomic_DNA"/>
</dbReference>
<reference evidence="1 2" key="1">
    <citation type="journal article" date="2015" name="Genome Biol. Evol.">
        <title>Functionally Structured Genomes in Lactobacillus kunkeei Colonizing the Honey Crop and Food Products of Honeybees and Stingless Bees.</title>
        <authorList>
            <person name="Tamarit D."/>
            <person name="Ellegaard K.M."/>
            <person name="Wikander J."/>
            <person name="Olofsson T."/>
            <person name="Vasquez A."/>
            <person name="Andersson S.G."/>
        </authorList>
    </citation>
    <scope>NUCLEOTIDE SEQUENCE [LARGE SCALE GENOMIC DNA]</scope>
    <source>
        <strain evidence="1 2">LAla</strain>
    </source>
</reference>
<protein>
    <submittedName>
        <fullName evidence="1">Uncharacterized protein</fullName>
    </submittedName>
</protein>
<name>A0A0M9DD77_9LACO</name>
<dbReference type="AlphaFoldDB" id="A0A0M9DD77"/>